<sequence length="594" mass="65110">MATLTPDQHKDIALTVGVGERLTLIFVVGPSYLAAEGLAEVQELIGASASVVQHRLDRLGPDIARTIASVNLPHPVVLVSGLERMAAPRREQLLASMNLLRDTLNQHPAVVVMWVPVELADEFRRLCVDLFQWRALTVYVDGPQHDIRRLRHDYLVSLVTAEASSPPPGSPESSGHSPANELELWVRVAGEDEPTRVERWLESVRRGLLVGAPGSGKTTALRRHAARQAASLLDDSATIELPVFVAARLLPRFDIDWPTLSRAAAPSLDDEARSWLTQHLSSAPTLLLIDALDEDLSAERATQISALADSNAQMRVVMSGRALSQDIGGWQRAELLPLQPAAIATWLDGMGIDLGTDVAWASTPHLLQLVASFARERGRRRLLDDLTELIAEVVGSQLGRRDMDTGVLFRPAWSITSARTVLSLLAAELTDSQAETVSSRSPVLEYLAQHSTLVHTHSIGPDARRYGFTHRIFLDYFAGLWLAASEFTAELAGYAADPTWQPATRHALAMLAPGALERTADAIWDAAEQEPAPMRWSMRALVLRVTIAHGDRNLRARFMKRATSALDQAQRDAEPEHLWAPIAELLARANQPPT</sequence>
<accession>A0A0C2DDQ6</accession>
<dbReference type="AlphaFoldDB" id="A0A0C2DDQ6"/>
<organism evidence="1 2">
    <name type="scientific">Enhygromyxa salina</name>
    <dbReference type="NCBI Taxonomy" id="215803"/>
    <lineage>
        <taxon>Bacteria</taxon>
        <taxon>Pseudomonadati</taxon>
        <taxon>Myxococcota</taxon>
        <taxon>Polyangia</taxon>
        <taxon>Nannocystales</taxon>
        <taxon>Nannocystaceae</taxon>
        <taxon>Enhygromyxa</taxon>
    </lineage>
</organism>
<proteinExistence type="predicted"/>
<dbReference type="RefSeq" id="WP_146657734.1">
    <property type="nucleotide sequence ID" value="NZ_JMCC02000001.1"/>
</dbReference>
<reference evidence="1 2" key="1">
    <citation type="submission" date="2014-12" db="EMBL/GenBank/DDBJ databases">
        <title>Genome assembly of Enhygromyxa salina DSM 15201.</title>
        <authorList>
            <person name="Sharma G."/>
            <person name="Subramanian S."/>
        </authorList>
    </citation>
    <scope>NUCLEOTIDE SEQUENCE [LARGE SCALE GENOMIC DNA]</scope>
    <source>
        <strain evidence="1 2">DSM 15201</strain>
    </source>
</reference>
<dbReference type="SUPFAM" id="SSF52540">
    <property type="entry name" value="P-loop containing nucleoside triphosphate hydrolases"/>
    <property type="match status" value="1"/>
</dbReference>
<name>A0A0C2DDQ6_9BACT</name>
<evidence type="ECO:0008006" key="3">
    <source>
        <dbReference type="Google" id="ProtNLM"/>
    </source>
</evidence>
<protein>
    <recommendedName>
        <fullName evidence="3">NACHT domain-containing protein</fullName>
    </recommendedName>
</protein>
<dbReference type="Proteomes" id="UP000031599">
    <property type="component" value="Unassembled WGS sequence"/>
</dbReference>
<comment type="caution">
    <text evidence="1">The sequence shown here is derived from an EMBL/GenBank/DDBJ whole genome shotgun (WGS) entry which is preliminary data.</text>
</comment>
<dbReference type="EMBL" id="JMCC02000001">
    <property type="protein sequence ID" value="KIG19580.1"/>
    <property type="molecule type" value="Genomic_DNA"/>
</dbReference>
<dbReference type="Gene3D" id="3.40.50.300">
    <property type="entry name" value="P-loop containing nucleotide triphosphate hydrolases"/>
    <property type="match status" value="1"/>
</dbReference>
<evidence type="ECO:0000313" key="1">
    <source>
        <dbReference type="EMBL" id="KIG19580.1"/>
    </source>
</evidence>
<evidence type="ECO:0000313" key="2">
    <source>
        <dbReference type="Proteomes" id="UP000031599"/>
    </source>
</evidence>
<dbReference type="InterPro" id="IPR027417">
    <property type="entry name" value="P-loop_NTPase"/>
</dbReference>
<gene>
    <name evidence="1" type="ORF">DB30_00089</name>
</gene>